<comment type="caution">
    <text evidence="3">The sequence shown here is derived from an EMBL/GenBank/DDBJ whole genome shotgun (WGS) entry which is preliminary data.</text>
</comment>
<dbReference type="InterPro" id="IPR000326">
    <property type="entry name" value="PAP2/HPO"/>
</dbReference>
<feature type="transmembrane region" description="Helical" evidence="1">
    <location>
        <begin position="155"/>
        <end position="173"/>
    </location>
</feature>
<organism evidence="3 4">
    <name type="scientific">Adlercreutzia faecimuris</name>
    <dbReference type="NCBI Taxonomy" id="2897341"/>
    <lineage>
        <taxon>Bacteria</taxon>
        <taxon>Bacillati</taxon>
        <taxon>Actinomycetota</taxon>
        <taxon>Coriobacteriia</taxon>
        <taxon>Eggerthellales</taxon>
        <taxon>Eggerthellaceae</taxon>
        <taxon>Adlercreutzia</taxon>
    </lineage>
</organism>
<proteinExistence type="predicted"/>
<dbReference type="CDD" id="cd01610">
    <property type="entry name" value="PAP2_like"/>
    <property type="match status" value="1"/>
</dbReference>
<evidence type="ECO:0000256" key="1">
    <source>
        <dbReference type="SAM" id="Phobius"/>
    </source>
</evidence>
<feature type="domain" description="Phosphatidic acid phosphatase type 2/haloperoxidase" evidence="2">
    <location>
        <begin position="61"/>
        <end position="171"/>
    </location>
</feature>
<keyword evidence="4" id="KW-1185">Reference proteome</keyword>
<gene>
    <name evidence="3" type="ORF">LPT13_06790</name>
</gene>
<keyword evidence="1" id="KW-0472">Membrane</keyword>
<dbReference type="InterPro" id="IPR036938">
    <property type="entry name" value="PAP2/HPO_sf"/>
</dbReference>
<dbReference type="SMART" id="SM00014">
    <property type="entry name" value="acidPPc"/>
    <property type="match status" value="1"/>
</dbReference>
<keyword evidence="1" id="KW-1133">Transmembrane helix</keyword>
<protein>
    <submittedName>
        <fullName evidence="3">Phosphatase PAP2 family protein</fullName>
    </submittedName>
</protein>
<name>A0ABS9WHP4_9ACTN</name>
<dbReference type="SUPFAM" id="SSF48317">
    <property type="entry name" value="Acid phosphatase/Vanadium-dependent haloperoxidase"/>
    <property type="match status" value="1"/>
</dbReference>
<dbReference type="RefSeq" id="WP_242164900.1">
    <property type="nucleotide sequence ID" value="NZ_JAJMLW010000002.1"/>
</dbReference>
<accession>A0ABS9WHP4</accession>
<dbReference type="EMBL" id="JAJMLW010000002">
    <property type="protein sequence ID" value="MCI2242055.1"/>
    <property type="molecule type" value="Genomic_DNA"/>
</dbReference>
<evidence type="ECO:0000313" key="3">
    <source>
        <dbReference type="EMBL" id="MCI2242055.1"/>
    </source>
</evidence>
<feature type="transmembrane region" description="Helical" evidence="1">
    <location>
        <begin position="132"/>
        <end position="148"/>
    </location>
</feature>
<evidence type="ECO:0000259" key="2">
    <source>
        <dbReference type="SMART" id="SM00014"/>
    </source>
</evidence>
<keyword evidence="1" id="KW-0812">Transmembrane</keyword>
<dbReference type="Gene3D" id="1.20.144.10">
    <property type="entry name" value="Phosphatidic acid phosphatase type 2/haloperoxidase"/>
    <property type="match status" value="1"/>
</dbReference>
<dbReference type="Pfam" id="PF01569">
    <property type="entry name" value="PAP2"/>
    <property type="match status" value="1"/>
</dbReference>
<dbReference type="PANTHER" id="PTHR14969">
    <property type="entry name" value="SPHINGOSINE-1-PHOSPHATE PHOSPHOHYDROLASE"/>
    <property type="match status" value="1"/>
</dbReference>
<dbReference type="Proteomes" id="UP001430755">
    <property type="component" value="Unassembled WGS sequence"/>
</dbReference>
<feature type="transmembrane region" description="Helical" evidence="1">
    <location>
        <begin position="39"/>
        <end position="57"/>
    </location>
</feature>
<dbReference type="PANTHER" id="PTHR14969:SF13">
    <property type="entry name" value="AT30094P"/>
    <property type="match status" value="1"/>
</dbReference>
<reference evidence="3" key="1">
    <citation type="submission" date="2021-11" db="EMBL/GenBank/DDBJ databases">
        <title>A Novel Adlercreutzia Species, isolated from a Allomyrina dichotoma larva feces.</title>
        <authorList>
            <person name="Suh M.K."/>
        </authorList>
    </citation>
    <scope>NUCLEOTIDE SEQUENCE</scope>
    <source>
        <strain evidence="3">JBNU-10</strain>
    </source>
</reference>
<evidence type="ECO:0000313" key="4">
    <source>
        <dbReference type="Proteomes" id="UP001430755"/>
    </source>
</evidence>
<sequence length="174" mass="17756">MGSNGTRQAGGYAARWARWTAPLRARPGGARALEAANRALAALFYAAYPVLLAWAALADPARAAALAAVPAAGFAAVTLLRRALDAPRPYERWEITPLIARDGAGRSFPSRHAFSAFAIASCWAGWWPPAGAALLALACALGACRVLGGVHYPRDVVAGAALGALVGAAAALIG</sequence>